<dbReference type="AlphaFoldDB" id="A0A9D4FY74"/>
<evidence type="ECO:0000256" key="2">
    <source>
        <dbReference type="SAM" id="MobiDB-lite"/>
    </source>
</evidence>
<keyword evidence="1" id="KW-0175">Coiled coil</keyword>
<accession>A0A9D4FY74</accession>
<dbReference type="Proteomes" id="UP000828390">
    <property type="component" value="Unassembled WGS sequence"/>
</dbReference>
<reference evidence="3" key="1">
    <citation type="journal article" date="2019" name="bioRxiv">
        <title>The Genome of the Zebra Mussel, Dreissena polymorpha: A Resource for Invasive Species Research.</title>
        <authorList>
            <person name="McCartney M.A."/>
            <person name="Auch B."/>
            <person name="Kono T."/>
            <person name="Mallez S."/>
            <person name="Zhang Y."/>
            <person name="Obille A."/>
            <person name="Becker A."/>
            <person name="Abrahante J.E."/>
            <person name="Garbe J."/>
            <person name="Badalamenti J.P."/>
            <person name="Herman A."/>
            <person name="Mangelson H."/>
            <person name="Liachko I."/>
            <person name="Sullivan S."/>
            <person name="Sone E.D."/>
            <person name="Koren S."/>
            <person name="Silverstein K.A.T."/>
            <person name="Beckman K.B."/>
            <person name="Gohl D.M."/>
        </authorList>
    </citation>
    <scope>NUCLEOTIDE SEQUENCE</scope>
    <source>
        <strain evidence="3">Duluth1</strain>
        <tissue evidence="3">Whole animal</tissue>
    </source>
</reference>
<name>A0A9D4FY74_DREPO</name>
<feature type="compositionally biased region" description="Polar residues" evidence="2">
    <location>
        <begin position="46"/>
        <end position="63"/>
    </location>
</feature>
<keyword evidence="4" id="KW-1185">Reference proteome</keyword>
<evidence type="ECO:0000313" key="3">
    <source>
        <dbReference type="EMBL" id="KAH3807339.1"/>
    </source>
</evidence>
<protein>
    <submittedName>
        <fullName evidence="3">Uncharacterized protein</fullName>
    </submittedName>
</protein>
<feature type="coiled-coil region" evidence="1">
    <location>
        <begin position="69"/>
        <end position="96"/>
    </location>
</feature>
<comment type="caution">
    <text evidence="3">The sequence shown here is derived from an EMBL/GenBank/DDBJ whole genome shotgun (WGS) entry which is preliminary data.</text>
</comment>
<evidence type="ECO:0000313" key="4">
    <source>
        <dbReference type="Proteomes" id="UP000828390"/>
    </source>
</evidence>
<gene>
    <name evidence="3" type="ORF">DPMN_135677</name>
</gene>
<evidence type="ECO:0000256" key="1">
    <source>
        <dbReference type="SAM" id="Coils"/>
    </source>
</evidence>
<reference evidence="3" key="2">
    <citation type="submission" date="2020-11" db="EMBL/GenBank/DDBJ databases">
        <authorList>
            <person name="McCartney M.A."/>
            <person name="Auch B."/>
            <person name="Kono T."/>
            <person name="Mallez S."/>
            <person name="Becker A."/>
            <person name="Gohl D.M."/>
            <person name="Silverstein K.A.T."/>
            <person name="Koren S."/>
            <person name="Bechman K.B."/>
            <person name="Herman A."/>
            <person name="Abrahante J.E."/>
            <person name="Garbe J."/>
        </authorList>
    </citation>
    <scope>NUCLEOTIDE SEQUENCE</scope>
    <source>
        <strain evidence="3">Duluth1</strain>
        <tissue evidence="3">Whole animal</tissue>
    </source>
</reference>
<dbReference type="EMBL" id="JAIWYP010000006">
    <property type="protein sequence ID" value="KAH3807339.1"/>
    <property type="molecule type" value="Genomic_DNA"/>
</dbReference>
<proteinExistence type="predicted"/>
<sequence length="100" mass="11846">MEQFINALHSTELRIRTKQARPISLNDAVRRAVEMDEFYRVEKKTVSNSSERTQTAEDASMNPTMGDDIKTLSKTLHELQKELRQWKKRTDKSQITHVWW</sequence>
<feature type="region of interest" description="Disordered" evidence="2">
    <location>
        <begin position="44"/>
        <end position="68"/>
    </location>
</feature>
<organism evidence="3 4">
    <name type="scientific">Dreissena polymorpha</name>
    <name type="common">Zebra mussel</name>
    <name type="synonym">Mytilus polymorpha</name>
    <dbReference type="NCBI Taxonomy" id="45954"/>
    <lineage>
        <taxon>Eukaryota</taxon>
        <taxon>Metazoa</taxon>
        <taxon>Spiralia</taxon>
        <taxon>Lophotrochozoa</taxon>
        <taxon>Mollusca</taxon>
        <taxon>Bivalvia</taxon>
        <taxon>Autobranchia</taxon>
        <taxon>Heteroconchia</taxon>
        <taxon>Euheterodonta</taxon>
        <taxon>Imparidentia</taxon>
        <taxon>Neoheterodontei</taxon>
        <taxon>Myida</taxon>
        <taxon>Dreissenoidea</taxon>
        <taxon>Dreissenidae</taxon>
        <taxon>Dreissena</taxon>
    </lineage>
</organism>